<evidence type="ECO:0000259" key="1">
    <source>
        <dbReference type="PROSITE" id="PS50878"/>
    </source>
</evidence>
<evidence type="ECO:0000313" key="2">
    <source>
        <dbReference type="Proteomes" id="UP000095281"/>
    </source>
</evidence>
<dbReference type="PRINTS" id="PR01345">
    <property type="entry name" value="CERVTRCPTASE"/>
</dbReference>
<accession>A0A1I8BF64</accession>
<dbReference type="Pfam" id="PF00078">
    <property type="entry name" value="RVT_1"/>
    <property type="match status" value="1"/>
</dbReference>
<dbReference type="InterPro" id="IPR043502">
    <property type="entry name" value="DNA/RNA_pol_sf"/>
</dbReference>
<dbReference type="WBParaSite" id="MhA1_Contig2142.frz3.gene1">
    <property type="protein sequence ID" value="MhA1_Contig2142.frz3.gene1"/>
    <property type="gene ID" value="MhA1_Contig2142.frz3.gene1"/>
</dbReference>
<dbReference type="PROSITE" id="PS50878">
    <property type="entry name" value="RT_POL"/>
    <property type="match status" value="1"/>
</dbReference>
<feature type="domain" description="Reverse transcriptase" evidence="1">
    <location>
        <begin position="435"/>
        <end position="701"/>
    </location>
</feature>
<dbReference type="AlphaFoldDB" id="A0A1I8BF64"/>
<evidence type="ECO:0000313" key="3">
    <source>
        <dbReference type="WBParaSite" id="MhA1_Contig2142.frz3.gene1"/>
    </source>
</evidence>
<dbReference type="Pfam" id="PF14529">
    <property type="entry name" value="Exo_endo_phos_2"/>
    <property type="match status" value="1"/>
</dbReference>
<dbReference type="SUPFAM" id="SSF56219">
    <property type="entry name" value="DNase I-like"/>
    <property type="match status" value="1"/>
</dbReference>
<dbReference type="InterPro" id="IPR005135">
    <property type="entry name" value="Endo/exonuclease/phosphatase"/>
</dbReference>
<dbReference type="GO" id="GO:0003824">
    <property type="term" value="F:catalytic activity"/>
    <property type="evidence" value="ECO:0007669"/>
    <property type="project" value="InterPro"/>
</dbReference>
<reference evidence="3" key="1">
    <citation type="submission" date="2016-11" db="UniProtKB">
        <authorList>
            <consortium name="WormBaseParasite"/>
        </authorList>
    </citation>
    <scope>IDENTIFICATION</scope>
</reference>
<dbReference type="PANTHER" id="PTHR33332">
    <property type="entry name" value="REVERSE TRANSCRIPTASE DOMAIN-CONTAINING PROTEIN"/>
    <property type="match status" value="1"/>
</dbReference>
<protein>
    <submittedName>
        <fullName evidence="3">Reverse transcriptase domain-containing protein</fullName>
    </submittedName>
</protein>
<name>A0A1I8BF64_MELHA</name>
<dbReference type="SUPFAM" id="SSF56672">
    <property type="entry name" value="DNA/RNA polymerases"/>
    <property type="match status" value="1"/>
</dbReference>
<dbReference type="Proteomes" id="UP000095281">
    <property type="component" value="Unplaced"/>
</dbReference>
<proteinExistence type="predicted"/>
<dbReference type="CDD" id="cd01650">
    <property type="entry name" value="RT_nLTR_like"/>
    <property type="match status" value="1"/>
</dbReference>
<dbReference type="OMA" id="SEPYARI"/>
<organism evidence="2 3">
    <name type="scientific">Meloidogyne hapla</name>
    <name type="common">Root-knot nematode worm</name>
    <dbReference type="NCBI Taxonomy" id="6305"/>
    <lineage>
        <taxon>Eukaryota</taxon>
        <taxon>Metazoa</taxon>
        <taxon>Ecdysozoa</taxon>
        <taxon>Nematoda</taxon>
        <taxon>Chromadorea</taxon>
        <taxon>Rhabditida</taxon>
        <taxon>Tylenchina</taxon>
        <taxon>Tylenchomorpha</taxon>
        <taxon>Tylenchoidea</taxon>
        <taxon>Meloidogynidae</taxon>
        <taxon>Meloidogyninae</taxon>
        <taxon>Meloidogyne</taxon>
    </lineage>
</organism>
<dbReference type="Gene3D" id="3.60.10.10">
    <property type="entry name" value="Endonuclease/exonuclease/phosphatase"/>
    <property type="match status" value="1"/>
</dbReference>
<sequence length="780" mass="90058">MPYGFFLENPDPLFLDSLTESKEIKTPVLGDLRFNDQYLTAINDVPMFYANIPSQELNNPTETHIAKNIFTNSDIGDVSFRIICVYRPPCASKKSTSSLIKTLQDHITTNTIIIGDFNTPIIDWTKYSASNGADTLFVEFLLNFNFIQLISESTHEKGAILDLLLTNSPSIISQYSVKPGISDHFSIHFSLSIQHLTNKTKKVRDMSDKRLIRLNPIISNLPFHNINQFFTIDDKYNAFVQNIHTLFSETLPEIEIQTNLYKNKYPRHIAKALCSQRKLFHRYKHNPNVKNKYKEISKTVKHLIKQHHNQTITKLISSPHNLFSYMRKITKPQPPIPTLIVNDTLLMDNTAKCNHFAVVFSKAFNNVPVHAFPIPPFPINNTNTISDIDFDIIQVSNLLKTSPNKNSTSPDGIPFKFLRHCYLPLSPIITEIFRISLDSGVPPSQWKHSIVTPIYKKGNKHDLNNYRPISLTSTLSRTFERIIVSGILQFLLTNNLISEHQFGFLPRRSTTLQLLSTLQEWYNGLLERNPTDCIYIDFRKAFDSVPHRFLLHKLYLYGIRGKILKWITNFLTDRTFAVKIENSLSEPQPIRSGVPQGSVIGPLLFILYINDLPQVIKLPVQIRLYADDVKLFLTHQSTLSYLMLQEALKNVHKWSTDWSLHIAPDKSTFIRIGTQKNTYSYHIGETEITQSFSIRDLGIIIDQNLTFQDHISKIVKSSYFRSYQLLRNIKSTNPKIWAQLFKIYVLPILEYASEIWNPHLKESINKIEKVQKFYTRIAFT</sequence>
<dbReference type="InterPro" id="IPR000477">
    <property type="entry name" value="RT_dom"/>
</dbReference>
<keyword evidence="2" id="KW-1185">Reference proteome</keyword>
<dbReference type="InterPro" id="IPR036691">
    <property type="entry name" value="Endo/exonu/phosph_ase_sf"/>
</dbReference>